<evidence type="ECO:0000313" key="2">
    <source>
        <dbReference type="EMBL" id="NVP56620.1"/>
    </source>
</evidence>
<protein>
    <submittedName>
        <fullName evidence="2">Uncharacterized protein</fullName>
    </submittedName>
</protein>
<sequence>MNLTSAYNFLWMLESHSQQRLAWEDAAQARIARDRAEKQARARMRAMLTAHPSGALGTAQLNDEEELRRSGLL</sequence>
<dbReference type="Proteomes" id="UP000659172">
    <property type="component" value="Unassembled WGS sequence"/>
</dbReference>
<dbReference type="EMBL" id="JABXYK010000009">
    <property type="protein sequence ID" value="NVP56620.1"/>
    <property type="molecule type" value="Genomic_DNA"/>
</dbReference>
<evidence type="ECO:0000313" key="3">
    <source>
        <dbReference type="Proteomes" id="UP000659172"/>
    </source>
</evidence>
<keyword evidence="3" id="KW-1185">Reference proteome</keyword>
<comment type="caution">
    <text evidence="2">The sequence shown here is derived from an EMBL/GenBank/DDBJ whole genome shotgun (WGS) entry which is preliminary data.</text>
</comment>
<gene>
    <name evidence="2" type="ORF">HV823_15290</name>
</gene>
<proteinExistence type="predicted"/>
<reference evidence="2 3" key="1">
    <citation type="submission" date="2020-06" db="EMBL/GenBank/DDBJ databases">
        <title>Rhizobium sp.nov. isolated from the tomato plant.</title>
        <authorList>
            <person name="Thin K.K."/>
            <person name="Zhang X."/>
            <person name="He S."/>
        </authorList>
    </citation>
    <scope>NUCLEOTIDE SEQUENCE [LARGE SCALE GENOMIC DNA]</scope>
    <source>
        <strain evidence="2 3">DBTS2</strain>
    </source>
</reference>
<dbReference type="RefSeq" id="WP_176950600.1">
    <property type="nucleotide sequence ID" value="NZ_JABXYK010000009.1"/>
</dbReference>
<name>A0ABX2QFS5_9HYPH</name>
<evidence type="ECO:0000256" key="1">
    <source>
        <dbReference type="SAM" id="MobiDB-lite"/>
    </source>
</evidence>
<feature type="region of interest" description="Disordered" evidence="1">
    <location>
        <begin position="49"/>
        <end position="73"/>
    </location>
</feature>
<accession>A0ABX2QFS5</accession>
<organism evidence="2 3">
    <name type="scientific">Mycoplana rhizolycopersici</name>
    <dbReference type="NCBI Taxonomy" id="2746702"/>
    <lineage>
        <taxon>Bacteria</taxon>
        <taxon>Pseudomonadati</taxon>
        <taxon>Pseudomonadota</taxon>
        <taxon>Alphaproteobacteria</taxon>
        <taxon>Hyphomicrobiales</taxon>
        <taxon>Rhizobiaceae</taxon>
        <taxon>Mycoplana</taxon>
    </lineage>
</organism>